<feature type="compositionally biased region" description="Basic and acidic residues" evidence="5">
    <location>
        <begin position="1440"/>
        <end position="1452"/>
    </location>
</feature>
<feature type="compositionally biased region" description="Low complexity" evidence="5">
    <location>
        <begin position="624"/>
        <end position="647"/>
    </location>
</feature>
<keyword evidence="8" id="KW-1185">Reference proteome</keyword>
<name>A0AAD8B6M7_BIOPF</name>
<protein>
    <recommendedName>
        <fullName evidence="6">ALMS motif domain-containing protein</fullName>
    </recommendedName>
</protein>
<feature type="region of interest" description="Disordered" evidence="5">
    <location>
        <begin position="1646"/>
        <end position="1665"/>
    </location>
</feature>
<feature type="compositionally biased region" description="Polar residues" evidence="5">
    <location>
        <begin position="749"/>
        <end position="766"/>
    </location>
</feature>
<dbReference type="PANTHER" id="PTHR21553:SF36">
    <property type="entry name" value="ALMS1 CENTROSOME AND BASAL BODY-ASSOCIATED PROTEIN-RELATED"/>
    <property type="match status" value="1"/>
</dbReference>
<feature type="region of interest" description="Disordered" evidence="5">
    <location>
        <begin position="926"/>
        <end position="1052"/>
    </location>
</feature>
<gene>
    <name evidence="7" type="ORF">Bpfe_021587</name>
</gene>
<feature type="compositionally biased region" description="Basic and acidic residues" evidence="5">
    <location>
        <begin position="1580"/>
        <end position="1594"/>
    </location>
</feature>
<feature type="region of interest" description="Disordered" evidence="5">
    <location>
        <begin position="1516"/>
        <end position="1618"/>
    </location>
</feature>
<dbReference type="Pfam" id="PF15309">
    <property type="entry name" value="ALMS_motif"/>
    <property type="match status" value="1"/>
</dbReference>
<feature type="region of interest" description="Disordered" evidence="5">
    <location>
        <begin position="683"/>
        <end position="795"/>
    </location>
</feature>
<feature type="region of interest" description="Disordered" evidence="5">
    <location>
        <begin position="573"/>
        <end position="663"/>
    </location>
</feature>
<dbReference type="GO" id="GO:0005813">
    <property type="term" value="C:centrosome"/>
    <property type="evidence" value="ECO:0007669"/>
    <property type="project" value="UniProtKB-SubCell"/>
</dbReference>
<feature type="compositionally biased region" description="Polar residues" evidence="5">
    <location>
        <begin position="944"/>
        <end position="958"/>
    </location>
</feature>
<feature type="compositionally biased region" description="Basic and acidic residues" evidence="5">
    <location>
        <begin position="966"/>
        <end position="995"/>
    </location>
</feature>
<feature type="compositionally biased region" description="Polar residues" evidence="5">
    <location>
        <begin position="712"/>
        <end position="730"/>
    </location>
</feature>
<dbReference type="Proteomes" id="UP001233172">
    <property type="component" value="Unassembled WGS sequence"/>
</dbReference>
<feature type="region of interest" description="Disordered" evidence="5">
    <location>
        <begin position="301"/>
        <end position="342"/>
    </location>
</feature>
<evidence type="ECO:0000256" key="2">
    <source>
        <dbReference type="ARBA" id="ARBA00022490"/>
    </source>
</evidence>
<feature type="compositionally biased region" description="Polar residues" evidence="5">
    <location>
        <begin position="588"/>
        <end position="606"/>
    </location>
</feature>
<feature type="compositionally biased region" description="Polar residues" evidence="5">
    <location>
        <begin position="875"/>
        <end position="895"/>
    </location>
</feature>
<dbReference type="EMBL" id="JASAOG010000131">
    <property type="protein sequence ID" value="KAK0049002.1"/>
    <property type="molecule type" value="Genomic_DNA"/>
</dbReference>
<feature type="compositionally biased region" description="Polar residues" evidence="5">
    <location>
        <begin position="301"/>
        <end position="311"/>
    </location>
</feature>
<feature type="region of interest" description="Disordered" evidence="5">
    <location>
        <begin position="1"/>
        <end position="45"/>
    </location>
</feature>
<dbReference type="InterPro" id="IPR029299">
    <property type="entry name" value="ALMS_motif"/>
</dbReference>
<evidence type="ECO:0000256" key="4">
    <source>
        <dbReference type="SAM" id="Coils"/>
    </source>
</evidence>
<proteinExistence type="predicted"/>
<feature type="compositionally biased region" description="Polar residues" evidence="5">
    <location>
        <begin position="1028"/>
        <end position="1049"/>
    </location>
</feature>
<feature type="region of interest" description="Disordered" evidence="5">
    <location>
        <begin position="354"/>
        <end position="400"/>
    </location>
</feature>
<feature type="compositionally biased region" description="Polar residues" evidence="5">
    <location>
        <begin position="1555"/>
        <end position="1570"/>
    </location>
</feature>
<evidence type="ECO:0000256" key="5">
    <source>
        <dbReference type="SAM" id="MobiDB-lite"/>
    </source>
</evidence>
<keyword evidence="2" id="KW-0963">Cytoplasm</keyword>
<dbReference type="GO" id="GO:0008017">
    <property type="term" value="F:microtubule binding"/>
    <property type="evidence" value="ECO:0007669"/>
    <property type="project" value="TreeGrafter"/>
</dbReference>
<feature type="region of interest" description="Disordered" evidence="5">
    <location>
        <begin position="859"/>
        <end position="895"/>
    </location>
</feature>
<accession>A0AAD8B6M7</accession>
<feature type="region of interest" description="Disordered" evidence="5">
    <location>
        <begin position="813"/>
        <end position="833"/>
    </location>
</feature>
<evidence type="ECO:0000313" key="8">
    <source>
        <dbReference type="Proteomes" id="UP001233172"/>
    </source>
</evidence>
<keyword evidence="4" id="KW-0175">Coiled coil</keyword>
<dbReference type="GO" id="GO:0005829">
    <property type="term" value="C:cytosol"/>
    <property type="evidence" value="ECO:0007669"/>
    <property type="project" value="TreeGrafter"/>
</dbReference>
<evidence type="ECO:0000259" key="6">
    <source>
        <dbReference type="Pfam" id="PF15309"/>
    </source>
</evidence>
<feature type="compositionally biased region" description="Basic and acidic residues" evidence="5">
    <location>
        <begin position="1374"/>
        <end position="1404"/>
    </location>
</feature>
<feature type="compositionally biased region" description="Basic and acidic residues" evidence="5">
    <location>
        <begin position="1004"/>
        <end position="1024"/>
    </location>
</feature>
<feature type="region of interest" description="Disordered" evidence="5">
    <location>
        <begin position="1440"/>
        <end position="1463"/>
    </location>
</feature>
<feature type="compositionally biased region" description="Basic and acidic residues" evidence="5">
    <location>
        <begin position="1178"/>
        <end position="1190"/>
    </location>
</feature>
<evidence type="ECO:0000256" key="1">
    <source>
        <dbReference type="ARBA" id="ARBA00004300"/>
    </source>
</evidence>
<feature type="domain" description="ALMS motif" evidence="6">
    <location>
        <begin position="1738"/>
        <end position="1858"/>
    </location>
</feature>
<comment type="subcellular location">
    <subcellularLocation>
        <location evidence="1">Cytoplasm</location>
        <location evidence="1">Cytoskeleton</location>
        <location evidence="1">Microtubule organizing center</location>
        <location evidence="1">Centrosome</location>
    </subcellularLocation>
</comment>
<feature type="compositionally biased region" description="Polar residues" evidence="5">
    <location>
        <begin position="1453"/>
        <end position="1463"/>
    </location>
</feature>
<organism evidence="7 8">
    <name type="scientific">Biomphalaria pfeifferi</name>
    <name type="common">Bloodfluke planorb</name>
    <name type="synonym">Freshwater snail</name>
    <dbReference type="NCBI Taxonomy" id="112525"/>
    <lineage>
        <taxon>Eukaryota</taxon>
        <taxon>Metazoa</taxon>
        <taxon>Spiralia</taxon>
        <taxon>Lophotrochozoa</taxon>
        <taxon>Mollusca</taxon>
        <taxon>Gastropoda</taxon>
        <taxon>Heterobranchia</taxon>
        <taxon>Euthyneura</taxon>
        <taxon>Panpulmonata</taxon>
        <taxon>Hygrophila</taxon>
        <taxon>Lymnaeoidea</taxon>
        <taxon>Planorbidae</taxon>
        <taxon>Biomphalaria</taxon>
    </lineage>
</organism>
<keyword evidence="3" id="KW-0206">Cytoskeleton</keyword>
<reference evidence="7" key="2">
    <citation type="submission" date="2023-04" db="EMBL/GenBank/DDBJ databases">
        <authorList>
            <person name="Bu L."/>
            <person name="Lu L."/>
            <person name="Laidemitt M.R."/>
            <person name="Zhang S.M."/>
            <person name="Mutuku M."/>
            <person name="Mkoji G."/>
            <person name="Steinauer M."/>
            <person name="Loker E.S."/>
        </authorList>
    </citation>
    <scope>NUCLEOTIDE SEQUENCE</scope>
    <source>
        <strain evidence="7">KasaAsao</strain>
        <tissue evidence="7">Whole Snail</tissue>
    </source>
</reference>
<feature type="region of interest" description="Disordered" evidence="5">
    <location>
        <begin position="1178"/>
        <end position="1204"/>
    </location>
</feature>
<dbReference type="PANTHER" id="PTHR21553">
    <property type="entry name" value="ALMS1-RELATED"/>
    <property type="match status" value="1"/>
</dbReference>
<evidence type="ECO:0000256" key="3">
    <source>
        <dbReference type="ARBA" id="ARBA00023212"/>
    </source>
</evidence>
<dbReference type="GO" id="GO:0005814">
    <property type="term" value="C:centriole"/>
    <property type="evidence" value="ECO:0007669"/>
    <property type="project" value="TreeGrafter"/>
</dbReference>
<sequence length="1871" mass="209663">MKKSHINKANGADDQGEPDFYSQLYDDAWRSEDSDGTTLSEVPADYFDNNHTDVAGGQNNDLVSNVITEVSLDFLSGSRAAITLQRLDDSDDSQTSSDSGIKTIPISKGSYAKYPESTAGLSDNDWNPYGTESDSNITPRIASNNDGIVKPTSLRGSFPLSFSPQMSSTAVVKSLPPLDLLWDMSDISETAESNTQYTLKSYASLDSSATSEAIDPLVKDKQGSAYGLEDLNKTFRKEELDAKTDSFKQQSSRLHVQGEDNQSQYLEKGVNSKVSKNHATMAVDYDLLQRDLQEIQDSLQRTLGPESTQRPQHLPTDADSTRSSDCEIIPSTTATPEKPQPLWDIVPSSVLFKSRTVPGLPPRQKPYGYSSDGDEAHTSGSSDKVEDHSENNGIDFFRSNQNAANGRDASLISTELSKQATSCRPPLKSPDSLALAEKVLRILSQEDLNHHVTGILSDVTSKDLKSKYSFSLQNSYSFSNDVDDAGMFELGAIRKKLELSDMSSSKVSVGEPTSKMSGVDDMTQFATKQMLAACEKSFLESRDIRLPWQVIQCYPVMGDHNPNLNLEDAGSKLQTNRACQPDKEDSTHGLSANTADVKSNENSMPLPSTGEENDGTEAHPVLLSQQKNNNQSQDNSPVSSDSDCNSSRWKDKYRPYKPPGSKQVYYTESDAVSVADSVTTVESSHFGSDDAKGPLLPASALGSRADPPTSAGIYSTRKSNDTTQPTQTLASIPEKANSDEQESEGKRGASSQSDAASYTRSVSNQSDRQRQQKAASAAEEKNSVSGAVGSRKLDTKQLQAQEEFVIRQGQPQIIRGGQGPTFDKTDTSQARPGVSLGRRLLLERPEVLDEKRRKNRSRHFDFELNSGQARHVSNRSRFSQDGSQADSTSTVNSSSIRDPCISEAFHRALSPELLQSIGRRSPLLGSTIEGSLAQPPALSRPSHDTFSTQNSRPMTRSTPVPPTFLARDKSRERSQRDEELAESRRYISKEDKEKPFIQGQGRRHAWDDRDLSVEAPNDHLEHGHGPVSSDNWAQDAKSSSPLSTSQEPQPRTHAEIGEFQSRLKESGKAFVGRGVELTLDGMSTDSQDTELDHEPVSQRAKLLTHALAQDTEFHMPQDINRLWEKFLAANQSVDSTLDSARVEDVADLLRNPARHLISKYMREREEYRIQRLERSEMEMEKKRKELEKLGHGRSKSKPVSKTSVNGKGTFLIKQRASLANQKDGNIQNGDGVCERLFSIIEDASFERSPGKTESSLKQHLIDPDMMKLRDRITNQRRNAEKEAQRKQQKLEKLKKLEHLLIAKKQGKISNPTFDRHLEDISLSSSDKSDSSVSYIADSKIPSANQKWKDSGDTTPLSNESTTVKDSSTDMLSWKAEKMKRLQSDKPKKSKAKPKEIGKDKGQHAHYDQRKLFQLVSDGYLTPDKAYGLCIQRNHGNVDLRSENSKRSIDDKSYNSSKPHQLYSPYTRNHKQMYQQHPVPRLKLSPRVDLKLQSKKHQPSSSTAEVAAAIHSRNYIQSKSSKSFPREKSFESPDEESSRTILSDDVSSAHDDRQSCETSDSLQEFSFQPNSHKYPPAKQSFRQDLRGSHKINKQDTRRKKQGHSASENEPPQFLPKKGIAWQIPVSKEAQQETKTKHPAYQSKVQPLKERPGFSNPQALKPNPDLLVGKPRREISIWETKDHPEGIPRKLWEKVVQHDPLASKINHWEVDPLKDKVQYILDRQIGEDTQASSDKTGQVLSLQDCFLSKKQSFISKCRERQKRIALARENRHFQECLRLEREALFGEQDRGAPSNLFAHPYSDNLFQPKRRVLTKQEMKELTSKRYKKLPEVLEKQASSKRSEEMKTNRLRLKLFNRKVQRDARVKYSQRLHQ</sequence>
<feature type="compositionally biased region" description="Polar residues" evidence="5">
    <location>
        <begin position="247"/>
        <end position="262"/>
    </location>
</feature>
<feature type="region of interest" description="Disordered" evidence="5">
    <location>
        <begin position="243"/>
        <end position="262"/>
    </location>
</feature>
<feature type="region of interest" description="Disordered" evidence="5">
    <location>
        <begin position="1343"/>
        <end position="1404"/>
    </location>
</feature>
<comment type="caution">
    <text evidence="7">The sequence shown here is derived from an EMBL/GenBank/DDBJ whole genome shotgun (WGS) entry which is preliminary data.</text>
</comment>
<evidence type="ECO:0000313" key="7">
    <source>
        <dbReference type="EMBL" id="KAK0049002.1"/>
    </source>
</evidence>
<reference evidence="7" key="1">
    <citation type="journal article" date="2023" name="PLoS Negl. Trop. Dis.">
        <title>A genome sequence for Biomphalaria pfeifferi, the major vector snail for the human-infecting parasite Schistosoma mansoni.</title>
        <authorList>
            <person name="Bu L."/>
            <person name="Lu L."/>
            <person name="Laidemitt M.R."/>
            <person name="Zhang S.M."/>
            <person name="Mutuku M."/>
            <person name="Mkoji G."/>
            <person name="Steinauer M."/>
            <person name="Loker E.S."/>
        </authorList>
    </citation>
    <scope>NUCLEOTIDE SEQUENCE</scope>
    <source>
        <strain evidence="7">KasaAsao</strain>
    </source>
</reference>
<feature type="coiled-coil region" evidence="4">
    <location>
        <begin position="1265"/>
        <end position="1299"/>
    </location>
</feature>
<feature type="compositionally biased region" description="Polar residues" evidence="5">
    <location>
        <begin position="1352"/>
        <end position="1370"/>
    </location>
</feature>
<dbReference type="GO" id="GO:0046599">
    <property type="term" value="P:regulation of centriole replication"/>
    <property type="evidence" value="ECO:0007669"/>
    <property type="project" value="TreeGrafter"/>
</dbReference>